<organism evidence="16 17">
    <name type="scientific">Hucho hucho</name>
    <name type="common">huchen</name>
    <dbReference type="NCBI Taxonomy" id="62062"/>
    <lineage>
        <taxon>Eukaryota</taxon>
        <taxon>Metazoa</taxon>
        <taxon>Chordata</taxon>
        <taxon>Craniata</taxon>
        <taxon>Vertebrata</taxon>
        <taxon>Euteleostomi</taxon>
        <taxon>Actinopterygii</taxon>
        <taxon>Neopterygii</taxon>
        <taxon>Teleostei</taxon>
        <taxon>Protacanthopterygii</taxon>
        <taxon>Salmoniformes</taxon>
        <taxon>Salmonidae</taxon>
        <taxon>Salmoninae</taxon>
        <taxon>Hucho</taxon>
    </lineage>
</organism>
<dbReference type="FunFam" id="3.30.160.60:FF:003785">
    <property type="entry name" value="Ras-responsive element-binding protein 1b"/>
    <property type="match status" value="1"/>
</dbReference>
<evidence type="ECO:0000256" key="3">
    <source>
        <dbReference type="ARBA" id="ARBA00022723"/>
    </source>
</evidence>
<protein>
    <recommendedName>
        <fullName evidence="11">Ras-responsive element-binding protein 1</fullName>
    </recommendedName>
</protein>
<dbReference type="GO" id="GO:0001228">
    <property type="term" value="F:DNA-binding transcription activator activity, RNA polymerase II-specific"/>
    <property type="evidence" value="ECO:0007669"/>
    <property type="project" value="TreeGrafter"/>
</dbReference>
<evidence type="ECO:0000256" key="4">
    <source>
        <dbReference type="ARBA" id="ARBA00022737"/>
    </source>
</evidence>
<feature type="domain" description="C2H2-type" evidence="15">
    <location>
        <begin position="64"/>
        <end position="91"/>
    </location>
</feature>
<dbReference type="Pfam" id="PF00096">
    <property type="entry name" value="zf-C2H2"/>
    <property type="match status" value="5"/>
</dbReference>
<evidence type="ECO:0000256" key="12">
    <source>
        <dbReference type="PROSITE-ProRule" id="PRU00042"/>
    </source>
</evidence>
<sequence length="1485" mass="160926">WDYTPISPLCVLTCGLLLCGTVLQEAKDISTDFICPLCDKDCMTQHQLTMHIRQHNSDNGATDHSCSICGKALSSASSLDRHMLVHSGERPYKCSFCGQTFTTNGNMHRHMKIHDKDPAGVVPISPPSPTKRRRPSAKRRSAMDEDNERSDEPAKKKVTRQGDDEVLPCPICFKTFGCKYDLEVHMDTHPDTTLRCDLCCLSFRTHRGLLRHNAGIHKQLPIDPGGRPFIQNNPSIPAGFNDLAFIDFSCHKFPHIAQVRGEMDRIILLFHTLTPCLSLQQFHRFVCEACDKGFPLLSALDLHKTTIHQQQPSPTGGAQEPPAAQEKPETLAPQQASFLETLGLQHISQVKLQPSEDEVRQAQLDSIRVIQVEPLASTLPQEADSTAAGSLGGLGLVAASSLQGLSQREALSLLSLQPFPTGFLFHPGSGAAVKPVCGEAGLMELADIQQILKVASAAPGQMGLLPSLAKAPHWGVSGQGQADGCKPMPPLKPKPMVAPRSSLAASTLPPLQSTQQASLGCISPSLPPPASQLLNMPQESSSSSSSSSGSQASLEKMQMEADCMGDAHMPNDSTELQIKQEEGQAAGGKKGAGGANRGGVKASYPCRFCDQVFVYSGVLQAHMRFHLGILPHQCNICDYVAPDKATLIRHLRTHSGERPYVCRVCHYPFTVKANCERHLRKKHMKNTRKEIEKNIKYVSSTTTQDPLELASAGDTACRFCGEDLKSYRALQIHLRTHNGCQRKPFECRRCGAAFLAKRNCIHHMLKQHPEVQEREIEEHIATLLPAITATTSSSPLALNGLTPTPSATVQPVKVEDLSIYSSSGDLDQPLDFSNKSRGTSSGSGSLAGSPGIKQETVSLVAYDCSMEPIDLSIPKNPNKRLKRGAAAVDPVRAEPREIKKELPFPSVLDHLPSALQLDKSYEENLKSPQSGSYQLPPVTISPLLISTPTATGRALRLKPLLPKPTSSSSSLKELPPLASIAQIISSVSTAPDLLKREPTPDNKAGAGLNGLQTEPERLVGGDNSSEASMEELPLEGSSRKRTRKKPASQAKTMAPARVPTPEQNTDSGMDLESSGEFASVEKMLATTDANKFSTYLRTGAVELGRRDEGRQSPGEEKEEKESPPQSVPPQSKGGKKNAYSNSVQKMTCPFCPRVFPWASSLQRHMLTHTESSENEQTAGEALDLSSMDPDQKSSASESPSADQTPDTSNKSLDLNFASKLIDFKFSSEGQQPQTSLVGEKVVAVAEPERVTAAQQQDQEPSKYTCKSCKKNFRYAATLARHEKAHLCESAPPEEACGTEETGPAPEDLPNTTTATAEEEDQEEGEKEAPESEGVGSVMDSGSEEEEKKDERSDEEGAAEPKNEGEAGRGSGSKADKRKKICNVCSKRFWSLQDLTRHMRSHTGERPYKCQTCERTFTLKHSLVRHQRIHLKPRGSEGADGADANGAEAPAGDSASEEGECTPTSTCPPSENESEADTHQAVTKVS</sequence>
<feature type="domain" description="C2H2-type" evidence="15">
    <location>
        <begin position="1263"/>
        <end position="1290"/>
    </location>
</feature>
<feature type="region of interest" description="Disordered" evidence="13">
    <location>
        <begin position="475"/>
        <end position="556"/>
    </location>
</feature>
<dbReference type="PANTHER" id="PTHR46451:SF1">
    <property type="entry name" value="RAS-RESPONSIVE ELEMENT-BINDING PROTEIN 1"/>
    <property type="match status" value="1"/>
</dbReference>
<dbReference type="PROSITE" id="PS50157">
    <property type="entry name" value="ZINC_FINGER_C2H2_2"/>
    <property type="match status" value="14"/>
</dbReference>
<dbReference type="InterPro" id="IPR052795">
    <property type="entry name" value="RREB1"/>
</dbReference>
<dbReference type="PANTHER" id="PTHR46451">
    <property type="entry name" value="RAS-RESPONSIVE ELEMENT-BINDING PROTEIN 1"/>
    <property type="match status" value="1"/>
</dbReference>
<dbReference type="GeneTree" id="ENSGT00940000157533"/>
<name>A0A4W5K417_9TELE</name>
<dbReference type="FunFam" id="3.30.160.60:FF:000599">
    <property type="entry name" value="ras-responsive element-binding protein 1 isoform X1"/>
    <property type="match status" value="1"/>
</dbReference>
<feature type="compositionally biased region" description="Polar residues" evidence="13">
    <location>
        <begin position="1087"/>
        <end position="1096"/>
    </location>
</feature>
<comment type="similarity">
    <text evidence="2">Belongs to the krueppel C2H2-type zinc-finger protein family.</text>
</comment>
<keyword evidence="5 12" id="KW-0863">Zinc-finger</keyword>
<evidence type="ECO:0000256" key="6">
    <source>
        <dbReference type="ARBA" id="ARBA00022833"/>
    </source>
</evidence>
<feature type="domain" description="C2H2-type" evidence="15">
    <location>
        <begin position="1379"/>
        <end position="1406"/>
    </location>
</feature>
<dbReference type="Pfam" id="PF13912">
    <property type="entry name" value="zf-C2H2_6"/>
    <property type="match status" value="1"/>
</dbReference>
<feature type="region of interest" description="Disordered" evidence="13">
    <location>
        <begin position="1428"/>
        <end position="1485"/>
    </location>
</feature>
<dbReference type="GO" id="GO:0008270">
    <property type="term" value="F:zinc ion binding"/>
    <property type="evidence" value="ECO:0007669"/>
    <property type="project" value="UniProtKB-KW"/>
</dbReference>
<feature type="domain" description="C2H2-type" evidence="15">
    <location>
        <begin position="1407"/>
        <end position="1434"/>
    </location>
</feature>
<feature type="chain" id="PRO_5021346479" description="Ras-responsive element-binding protein 1" evidence="14">
    <location>
        <begin position="27"/>
        <end position="1485"/>
    </location>
</feature>
<keyword evidence="8" id="KW-0238">DNA-binding</keyword>
<feature type="domain" description="C2H2-type" evidence="15">
    <location>
        <begin position="632"/>
        <end position="659"/>
    </location>
</feature>
<evidence type="ECO:0000256" key="10">
    <source>
        <dbReference type="ARBA" id="ARBA00023242"/>
    </source>
</evidence>
<dbReference type="FunFam" id="3.30.160.60:FF:001835">
    <property type="entry name" value="Ras responsive element binding protein 1"/>
    <property type="match status" value="1"/>
</dbReference>
<feature type="compositionally biased region" description="Basic and acidic residues" evidence="13">
    <location>
        <begin position="1103"/>
        <end position="1122"/>
    </location>
</feature>
<feature type="region of interest" description="Disordered" evidence="13">
    <location>
        <begin position="112"/>
        <end position="161"/>
    </location>
</feature>
<keyword evidence="17" id="KW-1185">Reference proteome</keyword>
<keyword evidence="6" id="KW-0862">Zinc</keyword>
<reference evidence="17" key="1">
    <citation type="submission" date="2018-06" db="EMBL/GenBank/DDBJ databases">
        <title>Genome assembly of Danube salmon.</title>
        <authorList>
            <person name="Macqueen D.J."/>
            <person name="Gundappa M.K."/>
        </authorList>
    </citation>
    <scope>NUCLEOTIDE SEQUENCE [LARGE SCALE GENOMIC DNA]</scope>
</reference>
<dbReference type="FunFam" id="3.30.160.60:FF:001782">
    <property type="entry name" value="Ras-responsive element-binding protein 1a"/>
    <property type="match status" value="1"/>
</dbReference>
<dbReference type="Pfam" id="PF13894">
    <property type="entry name" value="zf-C2H2_4"/>
    <property type="match status" value="2"/>
</dbReference>
<feature type="domain" description="C2H2-type" evidence="15">
    <location>
        <begin position="285"/>
        <end position="313"/>
    </location>
</feature>
<dbReference type="PROSITE" id="PS00028">
    <property type="entry name" value="ZINC_FINGER_C2H2_1"/>
    <property type="match status" value="14"/>
</dbReference>
<evidence type="ECO:0000259" key="15">
    <source>
        <dbReference type="PROSITE" id="PS50157"/>
    </source>
</evidence>
<keyword evidence="10" id="KW-0539">Nucleus</keyword>
<evidence type="ECO:0000256" key="5">
    <source>
        <dbReference type="ARBA" id="ARBA00022771"/>
    </source>
</evidence>
<evidence type="ECO:0000313" key="16">
    <source>
        <dbReference type="Ensembl" id="ENSHHUP00000005205.1"/>
    </source>
</evidence>
<feature type="region of interest" description="Disordered" evidence="13">
    <location>
        <begin position="1288"/>
        <end position="1377"/>
    </location>
</feature>
<feature type="compositionally biased region" description="Acidic residues" evidence="13">
    <location>
        <begin position="1341"/>
        <end position="1357"/>
    </location>
</feature>
<feature type="compositionally biased region" description="Polar residues" evidence="13">
    <location>
        <begin position="503"/>
        <end position="518"/>
    </location>
</feature>
<feature type="domain" description="C2H2-type" evidence="15">
    <location>
        <begin position="1146"/>
        <end position="1173"/>
    </location>
</feature>
<feature type="region of interest" description="Disordered" evidence="13">
    <location>
        <begin position="828"/>
        <end position="850"/>
    </location>
</feature>
<feature type="compositionally biased region" description="Basic and acidic residues" evidence="13">
    <location>
        <begin position="150"/>
        <end position="161"/>
    </location>
</feature>
<proteinExistence type="inferred from homology"/>
<feature type="domain" description="C2H2-type" evidence="15">
    <location>
        <begin position="745"/>
        <end position="773"/>
    </location>
</feature>
<feature type="domain" description="C2H2-type" evidence="15">
    <location>
        <begin position="660"/>
        <end position="688"/>
    </location>
</feature>
<dbReference type="Proteomes" id="UP000314982">
    <property type="component" value="Unassembled WGS sequence"/>
</dbReference>
<feature type="region of interest" description="Disordered" evidence="13">
    <location>
        <begin position="1166"/>
        <end position="1213"/>
    </location>
</feature>
<feature type="domain" description="C2H2-type" evidence="15">
    <location>
        <begin position="167"/>
        <end position="189"/>
    </location>
</feature>
<evidence type="ECO:0000256" key="1">
    <source>
        <dbReference type="ARBA" id="ARBA00004123"/>
    </source>
</evidence>
<evidence type="ECO:0000256" key="8">
    <source>
        <dbReference type="ARBA" id="ARBA00023125"/>
    </source>
</evidence>
<feature type="domain" description="C2H2-type" evidence="15">
    <location>
        <begin position="715"/>
        <end position="742"/>
    </location>
</feature>
<evidence type="ECO:0000256" key="9">
    <source>
        <dbReference type="ARBA" id="ARBA00023163"/>
    </source>
</evidence>
<keyword evidence="9" id="KW-0804">Transcription</keyword>
<feature type="compositionally biased region" description="Polar residues" evidence="13">
    <location>
        <begin position="1461"/>
        <end position="1470"/>
    </location>
</feature>
<dbReference type="Gene3D" id="3.30.160.60">
    <property type="entry name" value="Classic Zinc Finger"/>
    <property type="match status" value="8"/>
</dbReference>
<evidence type="ECO:0000313" key="17">
    <source>
        <dbReference type="Proteomes" id="UP000314982"/>
    </source>
</evidence>
<dbReference type="GO" id="GO:0005634">
    <property type="term" value="C:nucleus"/>
    <property type="evidence" value="ECO:0007669"/>
    <property type="project" value="UniProtKB-SubCell"/>
</dbReference>
<feature type="domain" description="C2H2-type" evidence="15">
    <location>
        <begin position="33"/>
        <end position="60"/>
    </location>
</feature>
<feature type="compositionally biased region" description="Polar residues" evidence="13">
    <location>
        <begin position="1192"/>
        <end position="1212"/>
    </location>
</feature>
<feature type="compositionally biased region" description="Low complexity" evidence="13">
    <location>
        <begin position="833"/>
        <end position="850"/>
    </location>
</feature>
<evidence type="ECO:0000256" key="7">
    <source>
        <dbReference type="ARBA" id="ARBA00023015"/>
    </source>
</evidence>
<reference evidence="16" key="3">
    <citation type="submission" date="2025-09" db="UniProtKB">
        <authorList>
            <consortium name="Ensembl"/>
        </authorList>
    </citation>
    <scope>IDENTIFICATION</scope>
</reference>
<evidence type="ECO:0000256" key="13">
    <source>
        <dbReference type="SAM" id="MobiDB-lite"/>
    </source>
</evidence>
<dbReference type="FunFam" id="3.30.160.60:FF:000507">
    <property type="entry name" value="ras-responsive element-binding protein 1 isoform X2"/>
    <property type="match status" value="1"/>
</dbReference>
<evidence type="ECO:0000256" key="2">
    <source>
        <dbReference type="ARBA" id="ARBA00006991"/>
    </source>
</evidence>
<evidence type="ECO:0000256" key="11">
    <source>
        <dbReference type="ARBA" id="ARBA00072640"/>
    </source>
</evidence>
<dbReference type="GO" id="GO:0000978">
    <property type="term" value="F:RNA polymerase II cis-regulatory region sequence-specific DNA binding"/>
    <property type="evidence" value="ECO:0007669"/>
    <property type="project" value="TreeGrafter"/>
</dbReference>
<reference evidence="16" key="2">
    <citation type="submission" date="2025-08" db="UniProtKB">
        <authorList>
            <consortium name="Ensembl"/>
        </authorList>
    </citation>
    <scope>IDENTIFICATION</scope>
</reference>
<feature type="compositionally biased region" description="Acidic residues" evidence="13">
    <location>
        <begin position="1316"/>
        <end position="1325"/>
    </location>
</feature>
<dbReference type="InterPro" id="IPR013087">
    <property type="entry name" value="Znf_C2H2_type"/>
</dbReference>
<keyword evidence="4" id="KW-0677">Repeat</keyword>
<accession>A0A4W5K417</accession>
<dbReference type="FunFam" id="3.30.160.60:FF:001788">
    <property type="entry name" value="ras-responsive element-binding protein 1"/>
    <property type="match status" value="1"/>
</dbReference>
<feature type="domain" description="C2H2-type" evidence="15">
    <location>
        <begin position="604"/>
        <end position="631"/>
    </location>
</feature>
<feature type="region of interest" description="Disordered" evidence="13">
    <location>
        <begin position="991"/>
        <end position="1140"/>
    </location>
</feature>
<dbReference type="FunFam" id="3.30.160.60:FF:001098">
    <property type="entry name" value="Ras responsive element binding protein 1"/>
    <property type="match status" value="1"/>
</dbReference>
<feature type="domain" description="C2H2-type" evidence="15">
    <location>
        <begin position="92"/>
        <end position="119"/>
    </location>
</feature>
<dbReference type="SUPFAM" id="SSF57667">
    <property type="entry name" value="beta-beta-alpha zinc fingers"/>
    <property type="match status" value="7"/>
</dbReference>
<dbReference type="SMART" id="SM00355">
    <property type="entry name" value="ZnF_C2H2"/>
    <property type="match status" value="15"/>
</dbReference>
<dbReference type="GO" id="GO:0000122">
    <property type="term" value="P:negative regulation of transcription by RNA polymerase II"/>
    <property type="evidence" value="ECO:0007669"/>
    <property type="project" value="UniProtKB-ARBA"/>
</dbReference>
<feature type="region of interest" description="Disordered" evidence="13">
    <location>
        <begin position="307"/>
        <end position="330"/>
    </location>
</feature>
<dbReference type="GO" id="GO:0051094">
    <property type="term" value="P:positive regulation of developmental process"/>
    <property type="evidence" value="ECO:0007669"/>
    <property type="project" value="UniProtKB-ARBA"/>
</dbReference>
<keyword evidence="7" id="KW-0805">Transcription regulation</keyword>
<dbReference type="FunFam" id="3.30.160.60:FF:000682">
    <property type="entry name" value="ras-responsive element-binding protein 1 isoform X1"/>
    <property type="match status" value="1"/>
</dbReference>
<evidence type="ECO:0000256" key="14">
    <source>
        <dbReference type="SAM" id="SignalP"/>
    </source>
</evidence>
<dbReference type="FunFam" id="3.30.160.60:FF:002109">
    <property type="entry name" value="ras-responsive element-binding protein 1 isoform X1"/>
    <property type="match status" value="1"/>
</dbReference>
<dbReference type="Ensembl" id="ENSHHUT00000005374.1">
    <property type="protein sequence ID" value="ENSHHUP00000005205.1"/>
    <property type="gene ID" value="ENSHHUG00000003208.1"/>
</dbReference>
<feature type="signal peptide" evidence="14">
    <location>
        <begin position="1"/>
        <end position="26"/>
    </location>
</feature>
<keyword evidence="14" id="KW-0732">Signal</keyword>
<keyword evidence="3" id="KW-0479">Metal-binding</keyword>
<feature type="compositionally biased region" description="Low complexity" evidence="13">
    <location>
        <begin position="540"/>
        <end position="550"/>
    </location>
</feature>
<dbReference type="InterPro" id="IPR036236">
    <property type="entry name" value="Znf_C2H2_sf"/>
</dbReference>
<dbReference type="STRING" id="62062.ENSHHUP00000005205"/>
<comment type="subcellular location">
    <subcellularLocation>
        <location evidence="1">Nucleus</location>
    </subcellularLocation>
</comment>
<feature type="compositionally biased region" description="Polar residues" evidence="13">
    <location>
        <begin position="307"/>
        <end position="316"/>
    </location>
</feature>
<feature type="compositionally biased region" description="Basic residues" evidence="13">
    <location>
        <begin position="130"/>
        <end position="140"/>
    </location>
</feature>
<feature type="compositionally biased region" description="Low complexity" evidence="13">
    <location>
        <begin position="1438"/>
        <end position="1452"/>
    </location>
</feature>